<dbReference type="OrthoDB" id="1550811at2"/>
<dbReference type="Proteomes" id="UP000249873">
    <property type="component" value="Chromosome"/>
</dbReference>
<evidence type="ECO:0000313" key="1">
    <source>
        <dbReference type="EMBL" id="AWV99085.1"/>
    </source>
</evidence>
<proteinExistence type="predicted"/>
<dbReference type="NCBIfam" id="NF008498">
    <property type="entry name" value="PRK11408.1-5"/>
    <property type="match status" value="1"/>
</dbReference>
<name>A0A2Z4GDI2_9BACT</name>
<evidence type="ECO:0008006" key="3">
    <source>
        <dbReference type="Google" id="ProtNLM"/>
    </source>
</evidence>
<accession>A0A2Z4GDI2</accession>
<dbReference type="InterPro" id="IPR021239">
    <property type="entry name" value="DUF2625"/>
</dbReference>
<sequence length="227" mass="25619">MKPLEELIDTEDPGWALVVPWLSDAKNEIEVLERDSSQASLALYRTQVSTHSLMGGVIYETGGILVDNGWLRILGSGSEKLKRNLPEWNKGKSFQEYGEGMTFVLVADDASGGFYAMNGGEFGQQDLGKIFYFAPDHLKWESLGIGYSEFINWAFTGDVTDFYKGLRWKDWEEEVSDMGGDKSMSFSPFLWSEFTDLEKLSRKPVPVGEIWGIQMKVKKALLSTEKE</sequence>
<dbReference type="KEGG" id="als:DJ013_13280"/>
<evidence type="ECO:0000313" key="2">
    <source>
        <dbReference type="Proteomes" id="UP000249873"/>
    </source>
</evidence>
<dbReference type="EMBL" id="CP029480">
    <property type="protein sequence ID" value="AWV99085.1"/>
    <property type="molecule type" value="Genomic_DNA"/>
</dbReference>
<reference evidence="1 2" key="1">
    <citation type="submission" date="2018-05" db="EMBL/GenBank/DDBJ databases">
        <title>Complete genome sequence of Arcticibacterium luteifluviistationis SM1504T, a cytophagaceae bacterium isolated from Arctic surface seawater.</title>
        <authorList>
            <person name="Li Y."/>
            <person name="Qin Q.-L."/>
        </authorList>
    </citation>
    <scope>NUCLEOTIDE SEQUENCE [LARGE SCALE GENOMIC DNA]</scope>
    <source>
        <strain evidence="1 2">SM1504</strain>
    </source>
</reference>
<gene>
    <name evidence="1" type="ORF">DJ013_13280</name>
</gene>
<dbReference type="Pfam" id="PF10946">
    <property type="entry name" value="DUF2625"/>
    <property type="match status" value="1"/>
</dbReference>
<dbReference type="AlphaFoldDB" id="A0A2Z4GDI2"/>
<organism evidence="1 2">
    <name type="scientific">Arcticibacterium luteifluviistationis</name>
    <dbReference type="NCBI Taxonomy" id="1784714"/>
    <lineage>
        <taxon>Bacteria</taxon>
        <taxon>Pseudomonadati</taxon>
        <taxon>Bacteroidota</taxon>
        <taxon>Cytophagia</taxon>
        <taxon>Cytophagales</taxon>
        <taxon>Leadbetterellaceae</taxon>
        <taxon>Arcticibacterium</taxon>
    </lineage>
</organism>
<protein>
    <recommendedName>
        <fullName evidence="3">DUF2625 domain-containing protein</fullName>
    </recommendedName>
</protein>
<keyword evidence="2" id="KW-1185">Reference proteome</keyword>